<accession>A0A6J5ZMS9</accession>
<dbReference type="AlphaFoldDB" id="A0A6J5ZMS9"/>
<keyword evidence="1" id="KW-0812">Transmembrane</keyword>
<evidence type="ECO:0000256" key="1">
    <source>
        <dbReference type="SAM" id="Phobius"/>
    </source>
</evidence>
<organism evidence="2">
    <name type="scientific">freshwater metagenome</name>
    <dbReference type="NCBI Taxonomy" id="449393"/>
    <lineage>
        <taxon>unclassified sequences</taxon>
        <taxon>metagenomes</taxon>
        <taxon>ecological metagenomes</taxon>
    </lineage>
</organism>
<sequence>MNGSESDFYHDDPLDLIEASAKKKMPSFLALLLLVLVGTFFIQTTLAQNVSLNSGNPIEFGQGISATTACSGSTQLTITPSAAFTNAANAGSFKFESFTVSGIPVQCHGSDFTINAFGNTDAAPLALFNSTATNVVVYNNAGTFESGVGSSGISVSGSAGRFTVVFSAPVAQSSSIFKITIQSGPHTIPSCSQGGSCIVGSVGPGGGRVFYVASTPFTCGANLTSSCSYLEAAPTTGASAWSDGNFYWSGSTSTRVGTTGTAIGTGLANTNAIVSQSNTAGRAATGSQAYRGPNNLTDWFLPSKDELNQMCKWARGLPWTSDSTLCSSGGLLNSGIGAQGFGAAAYWSSSEPSVASNAAWSQGFTNGTQYDSTTKSSTYWVRPIRAF</sequence>
<feature type="transmembrane region" description="Helical" evidence="1">
    <location>
        <begin position="28"/>
        <end position="46"/>
    </location>
</feature>
<keyword evidence="1" id="KW-0472">Membrane</keyword>
<proteinExistence type="predicted"/>
<dbReference type="EMBL" id="CAESAF010000114">
    <property type="protein sequence ID" value="CAB4340843.1"/>
    <property type="molecule type" value="Genomic_DNA"/>
</dbReference>
<name>A0A6J5ZMS9_9ZZZZ</name>
<protein>
    <submittedName>
        <fullName evidence="2">Unannotated protein</fullName>
    </submittedName>
</protein>
<keyword evidence="1" id="KW-1133">Transmembrane helix</keyword>
<evidence type="ECO:0000313" key="2">
    <source>
        <dbReference type="EMBL" id="CAB4340843.1"/>
    </source>
</evidence>
<gene>
    <name evidence="2" type="ORF">UFOPK3574_00908</name>
</gene>
<reference evidence="2" key="1">
    <citation type="submission" date="2020-05" db="EMBL/GenBank/DDBJ databases">
        <authorList>
            <person name="Chiriac C."/>
            <person name="Salcher M."/>
            <person name="Ghai R."/>
            <person name="Kavagutti S V."/>
        </authorList>
    </citation>
    <scope>NUCLEOTIDE SEQUENCE</scope>
</reference>